<protein>
    <submittedName>
        <fullName evidence="2">CorA-like Mg2+ transporter domain-containing protein, putative</fullName>
    </submittedName>
</protein>
<keyword evidence="1" id="KW-0812">Transmembrane</keyword>
<evidence type="ECO:0000313" key="2">
    <source>
        <dbReference type="EMBL" id="CDI87776.1"/>
    </source>
</evidence>
<reference evidence="2" key="1">
    <citation type="submission" date="2013-10" db="EMBL/GenBank/DDBJ databases">
        <title>Genomic analysis of the causative agents of coccidiosis in chickens.</title>
        <authorList>
            <person name="Reid A.J."/>
            <person name="Blake D."/>
            <person name="Billington K."/>
            <person name="Browne H."/>
            <person name="Dunn M."/>
            <person name="Hung S."/>
            <person name="Kawahara F."/>
            <person name="Miranda-Saavedra D."/>
            <person name="Mourier T."/>
            <person name="Nagra H."/>
            <person name="Otto T.D."/>
            <person name="Rawlings N."/>
            <person name="Sanchez A."/>
            <person name="Sanders M."/>
            <person name="Subramaniam C."/>
            <person name="Tay Y."/>
            <person name="Dear P."/>
            <person name="Doerig C."/>
            <person name="Gruber A."/>
            <person name="Parkinson J."/>
            <person name="Shirley M."/>
            <person name="Wan K.L."/>
            <person name="Berriman M."/>
            <person name="Tomley F."/>
            <person name="Pain A."/>
        </authorList>
    </citation>
    <scope>NUCLEOTIDE SEQUENCE [LARGE SCALE GENOMIC DNA]</scope>
    <source>
        <strain evidence="2">Houghton</strain>
    </source>
</reference>
<dbReference type="VEuPathDB" id="ToxoDB:EPH_0056780"/>
<organism evidence="2 3">
    <name type="scientific">Eimeria praecox</name>
    <dbReference type="NCBI Taxonomy" id="51316"/>
    <lineage>
        <taxon>Eukaryota</taxon>
        <taxon>Sar</taxon>
        <taxon>Alveolata</taxon>
        <taxon>Apicomplexa</taxon>
        <taxon>Conoidasida</taxon>
        <taxon>Coccidia</taxon>
        <taxon>Eucoccidiorida</taxon>
        <taxon>Eimeriorina</taxon>
        <taxon>Eimeriidae</taxon>
        <taxon>Eimeria</taxon>
    </lineage>
</organism>
<keyword evidence="1" id="KW-1133">Transmembrane helix</keyword>
<reference evidence="2" key="2">
    <citation type="submission" date="2013-10" db="EMBL/GenBank/DDBJ databases">
        <authorList>
            <person name="Aslett M."/>
        </authorList>
    </citation>
    <scope>NUCLEOTIDE SEQUENCE [LARGE SCALE GENOMIC DNA]</scope>
    <source>
        <strain evidence="2">Houghton</strain>
    </source>
</reference>
<name>U6H5B5_9EIME</name>
<evidence type="ECO:0000256" key="1">
    <source>
        <dbReference type="SAM" id="Phobius"/>
    </source>
</evidence>
<dbReference type="EMBL" id="HG708248">
    <property type="protein sequence ID" value="CDI87776.1"/>
    <property type="molecule type" value="Genomic_DNA"/>
</dbReference>
<dbReference type="AlphaFoldDB" id="U6H5B5"/>
<dbReference type="Gene3D" id="1.20.58.340">
    <property type="entry name" value="Magnesium transport protein CorA, transmembrane region"/>
    <property type="match status" value="1"/>
</dbReference>
<sequence length="152" mass="17587">MEDLHALKEPISLYQDRVDAFDKAFDELISNNTYLQRMELSKYAKHPNLYDEPTDKEAVNPDLEILLEYFDQEIDQARLKVQDSRSSLKRFNRRQREALDFTFGGYAKFLNKNGNEEGSSSHSMFILVSSVIAFTAVLSLLAVLYLVKTIRL</sequence>
<keyword evidence="1" id="KW-0472">Membrane</keyword>
<dbReference type="OrthoDB" id="333002at2759"/>
<dbReference type="Proteomes" id="UP000018201">
    <property type="component" value="Unassembled WGS sequence"/>
</dbReference>
<gene>
    <name evidence="2" type="ORF">EPH_0056780</name>
</gene>
<proteinExistence type="predicted"/>
<feature type="transmembrane region" description="Helical" evidence="1">
    <location>
        <begin position="124"/>
        <end position="147"/>
    </location>
</feature>
<keyword evidence="3" id="KW-1185">Reference proteome</keyword>
<accession>U6H5B5</accession>
<evidence type="ECO:0000313" key="3">
    <source>
        <dbReference type="Proteomes" id="UP000018201"/>
    </source>
</evidence>